<dbReference type="EMBL" id="DAAHFX010000017">
    <property type="protein sequence ID" value="HAB5941824.1"/>
    <property type="molecule type" value="Genomic_DNA"/>
</dbReference>
<evidence type="ECO:0000313" key="3">
    <source>
        <dbReference type="EMBL" id="EBR0143502.1"/>
    </source>
</evidence>
<evidence type="ECO:0000313" key="4">
    <source>
        <dbReference type="EMBL" id="EBU7986394.1"/>
    </source>
</evidence>
<evidence type="ECO:0000313" key="2">
    <source>
        <dbReference type="EMBL" id="EBQ8901897.1"/>
    </source>
</evidence>
<evidence type="ECO:0000313" key="28">
    <source>
        <dbReference type="Proteomes" id="UP000245147"/>
    </source>
</evidence>
<dbReference type="EMBL" id="QDOG01000015">
    <property type="protein sequence ID" value="PVL89271.1"/>
    <property type="molecule type" value="Genomic_DNA"/>
</dbReference>
<evidence type="ECO:0000313" key="10">
    <source>
        <dbReference type="EMBL" id="EDG5798367.1"/>
    </source>
</evidence>
<sequence>MWDMFFKDDWDISEVTDGNYSAFVYVIQFPDDGSFYFGFKQIFRRIKDAKKIKGSTVLNESDWKTYSSSSKTVQQRIDNGEHHTKHILWCFASNTEATLVETALIALYGTRYDCLNKAIMAKTKLRKDKGLQLDVIRRIMECF</sequence>
<gene>
    <name evidence="7" type="ORF">A3Z75_15695</name>
    <name evidence="10" type="ORF">B7643_16935</name>
    <name evidence="8" type="ORF">BEI99_21300</name>
    <name evidence="9" type="ORF">BH418_15555</name>
    <name evidence="27" type="ORF">C4792_21175</name>
    <name evidence="11" type="ORF">CB381_18120</name>
    <name evidence="12" type="ORF">CBN47_06025</name>
    <name evidence="2" type="ORF">DKS77_14075</name>
    <name evidence="4" type="ORF">DLB38_16815</name>
    <name evidence="3" type="ORF">DNV88_18295</name>
    <name evidence="5" type="ORF">DUR08_17125</name>
    <name evidence="6" type="ORF">EPK73_14465</name>
    <name evidence="23" type="ORF">G2913_20835</name>
    <name evidence="24" type="ORF">G3A30_22235</name>
    <name evidence="25" type="ORF">G4K93_004282</name>
    <name evidence="26" type="ORF">G9257_004731</name>
    <name evidence="19" type="ORF">GB020_20625</name>
    <name evidence="18" type="ORF">GB182_20895</name>
    <name evidence="21" type="ORF">GB352_20590</name>
    <name evidence="17" type="ORF">GB356_20890</name>
    <name evidence="22" type="ORF">GB394_20930</name>
    <name evidence="16" type="ORF">GB613_18520</name>
    <name evidence="20" type="ORF">GBS17_20895</name>
    <name evidence="13" type="ORF">GBX08_20925</name>
    <name evidence="14" type="ORF">GBY12_20605</name>
    <name evidence="15" type="ORF">GBY78_20930</name>
</gene>
<evidence type="ECO:0000313" key="19">
    <source>
        <dbReference type="EMBL" id="HAB5023237.1"/>
    </source>
</evidence>
<feature type="domain" description="Putative endonuclease SegE-like GIY-YIG" evidence="1">
    <location>
        <begin position="14"/>
        <end position="106"/>
    </location>
</feature>
<dbReference type="EMBL" id="AAKRAK010000018">
    <property type="protein sequence ID" value="ECU7934320.1"/>
    <property type="molecule type" value="Genomic_DNA"/>
</dbReference>
<evidence type="ECO:0000313" key="11">
    <source>
        <dbReference type="EMBL" id="EDH6341814.1"/>
    </source>
</evidence>
<dbReference type="EMBL" id="DAAFWP010000016">
    <property type="protein sequence ID" value="HAB1804641.1"/>
    <property type="molecule type" value="Genomic_DNA"/>
</dbReference>
<name>A0A2T9HX19_SALET</name>
<evidence type="ECO:0000313" key="6">
    <source>
        <dbReference type="EMBL" id="ECA7463481.1"/>
    </source>
</evidence>
<comment type="caution">
    <text evidence="27">The sequence shown here is derived from an EMBL/GenBank/DDBJ whole genome shotgun (WGS) entry which is preliminary data.</text>
</comment>
<dbReference type="EMBL" id="DAARAE010000228">
    <property type="protein sequence ID" value="HAE1459088.1"/>
    <property type="molecule type" value="Genomic_DNA"/>
</dbReference>
<evidence type="ECO:0000313" key="17">
    <source>
        <dbReference type="EMBL" id="HAB2371877.1"/>
    </source>
</evidence>
<dbReference type="EMBL" id="AAHMZR010000023">
    <property type="protein sequence ID" value="EBY0576664.1"/>
    <property type="molecule type" value="Genomic_DNA"/>
</dbReference>
<evidence type="ECO:0000313" key="26">
    <source>
        <dbReference type="EMBL" id="HAF7549218.1"/>
    </source>
</evidence>
<evidence type="ECO:0000259" key="1">
    <source>
        <dbReference type="Pfam" id="PF19835"/>
    </source>
</evidence>
<dbReference type="Proteomes" id="UP000245147">
    <property type="component" value="Unassembled WGS sequence"/>
</dbReference>
<evidence type="ECO:0000313" key="21">
    <source>
        <dbReference type="EMBL" id="HAB5941824.1"/>
    </source>
</evidence>
<evidence type="ECO:0000313" key="20">
    <source>
        <dbReference type="EMBL" id="HAB5771387.1"/>
    </source>
</evidence>
<dbReference type="EMBL" id="DAAFXG010000016">
    <property type="protein sequence ID" value="HAB1884729.1"/>
    <property type="molecule type" value="Genomic_DNA"/>
</dbReference>
<dbReference type="RefSeq" id="WP_000263509.1">
    <property type="nucleotide sequence ID" value="NZ_JADDHT010000017.1"/>
</dbReference>
<dbReference type="InterPro" id="IPR045566">
    <property type="entry name" value="SegE-like_GIY-YIG"/>
</dbReference>
<dbReference type="EMBL" id="DAAGBK010000014">
    <property type="protein sequence ID" value="HAB2371877.1"/>
    <property type="molecule type" value="Genomic_DNA"/>
</dbReference>
<dbReference type="EMBL" id="AAMEQR010000012">
    <property type="protein sequence ID" value="EDG5798367.1"/>
    <property type="molecule type" value="Genomic_DNA"/>
</dbReference>
<evidence type="ECO:0000313" key="24">
    <source>
        <dbReference type="EMBL" id="HAE1459088.1"/>
    </source>
</evidence>
<dbReference type="EMBL" id="DAAHHO010000015">
    <property type="protein sequence ID" value="HAB6238631.1"/>
    <property type="molecule type" value="Genomic_DNA"/>
</dbReference>
<reference evidence="27 28" key="2">
    <citation type="submission" date="2018-04" db="EMBL/GenBank/DDBJ databases">
        <title>Serotype diversity and antimicrobial resistance among Salmonella enterica isolated from patients at an equine referral hospital.</title>
        <authorList>
            <person name="Leon I.M."/>
            <person name="Lawhon S.D."/>
            <person name="Norman K.N."/>
            <person name="Threadgill D.S."/>
            <person name="Ohta N."/>
            <person name="Vinasco J."/>
            <person name="Scott H.M."/>
        </authorList>
    </citation>
    <scope>NUCLEOTIDE SEQUENCE [LARGE SCALE GENOMIC DNA]</scope>
    <source>
        <strain evidence="27 28">167</strain>
    </source>
</reference>
<dbReference type="Pfam" id="PF19835">
    <property type="entry name" value="SegE_GIY-YIG"/>
    <property type="match status" value="1"/>
</dbReference>
<evidence type="ECO:0000313" key="22">
    <source>
        <dbReference type="EMBL" id="HAB6238631.1"/>
    </source>
</evidence>
<reference evidence="10" key="4">
    <citation type="submission" date="2018-07" db="EMBL/GenBank/DDBJ databases">
        <authorList>
            <consortium name="PulseNet: The National Subtyping Network for Foodborne Disease Surveillance"/>
            <person name="Tarr C.L."/>
            <person name="Trees E."/>
            <person name="Katz L.S."/>
            <person name="Carleton-Romer H.A."/>
            <person name="Stroika S."/>
            <person name="Kucerova Z."/>
            <person name="Roache K.F."/>
            <person name="Sabol A.L."/>
            <person name="Besser J."/>
            <person name="Gerner-Smidt P."/>
        </authorList>
    </citation>
    <scope>NUCLEOTIDE SEQUENCE</scope>
    <source>
        <strain evidence="10">PNUSAS011364</strain>
        <strain evidence="12">PNUSAS013764</strain>
    </source>
</reference>
<dbReference type="EMBL" id="DAAHEN010000017">
    <property type="protein sequence ID" value="HAB5771387.1"/>
    <property type="molecule type" value="Genomic_DNA"/>
</dbReference>
<dbReference type="EMBL" id="AAHDEP010000030">
    <property type="protein sequence ID" value="EBU7986394.1"/>
    <property type="molecule type" value="Genomic_DNA"/>
</dbReference>
<evidence type="ECO:0000313" key="7">
    <source>
        <dbReference type="EMBL" id="ECT6084932.1"/>
    </source>
</evidence>
<dbReference type="EMBL" id="DAASRO010000016">
    <property type="protein sequence ID" value="HAE6730395.1"/>
    <property type="molecule type" value="Genomic_DNA"/>
</dbReference>
<evidence type="ECO:0000313" key="16">
    <source>
        <dbReference type="EMBL" id="HAB2060625.1"/>
    </source>
</evidence>
<reference evidence="6" key="6">
    <citation type="submission" date="2019-01" db="EMBL/GenBank/DDBJ databases">
        <authorList>
            <consortium name="GenomeTrakr network: Whole genome sequencing for foodborne pathogen traceback"/>
        </authorList>
    </citation>
    <scope>NUCLEOTIDE SEQUENCE</scope>
    <source>
        <strain evidence="9">ADRDL-16-8871</strain>
        <strain evidence="6">FSIS21923161</strain>
    </source>
</reference>
<reference evidence="13" key="7">
    <citation type="submission" date="2019-10" db="EMBL/GenBank/DDBJ databases">
        <authorList>
            <consortium name="NCBI Pathogen Detection Project"/>
        </authorList>
    </citation>
    <scope>NUCLEOTIDE SEQUENCE</scope>
    <source>
        <strain evidence="26">10-0327</strain>
        <strain evidence="25">13-0431</strain>
        <strain evidence="13">Salmonella enterica</strain>
    </source>
</reference>
<dbReference type="AlphaFoldDB" id="A0A2T9HX19"/>
<dbReference type="EMBL" id="AAMIOU010000008">
    <property type="protein sequence ID" value="EDH7244582.1"/>
    <property type="molecule type" value="Genomic_DNA"/>
</dbReference>
<accession>A0A2T9HX19</accession>
<dbReference type="EMBL" id="DAAFUE010000014">
    <property type="protein sequence ID" value="HAB1572424.1"/>
    <property type="molecule type" value="Genomic_DNA"/>
</dbReference>
<evidence type="ECO:0000313" key="23">
    <source>
        <dbReference type="EMBL" id="HAE1220557.1"/>
    </source>
</evidence>
<reference evidence="13" key="1">
    <citation type="journal article" date="2018" name="Genome Biol.">
        <title>SKESA: strategic k-mer extension for scrupulous assemblies.</title>
        <authorList>
            <person name="Souvorov A."/>
            <person name="Agarwala R."/>
            <person name="Lipman D.J."/>
        </authorList>
    </citation>
    <scope>NUCLEOTIDE SEQUENCE</scope>
    <source>
        <strain evidence="26">10-0327</strain>
        <strain evidence="25">13-0431</strain>
        <strain evidence="13">Salmonella enterica</strain>
    </source>
</reference>
<dbReference type="EMBL" id="DAAQWY010000017">
    <property type="protein sequence ID" value="HAE1220557.1"/>
    <property type="molecule type" value="Genomic_DNA"/>
</dbReference>
<dbReference type="EMBL" id="AALSOQ010000017">
    <property type="protein sequence ID" value="EDC9468111.1"/>
    <property type="molecule type" value="Genomic_DNA"/>
</dbReference>
<evidence type="ECO:0000313" key="18">
    <source>
        <dbReference type="EMBL" id="HAB2426444.1"/>
    </source>
</evidence>
<dbReference type="EMBL" id="DAAWDN010000153">
    <property type="protein sequence ID" value="HAF7549218.1"/>
    <property type="molecule type" value="Genomic_DNA"/>
</dbReference>
<proteinExistence type="predicted"/>
<organism evidence="27 28">
    <name type="scientific">Salmonella enterica subsp. enterica serovar Agona</name>
    <dbReference type="NCBI Taxonomy" id="58095"/>
    <lineage>
        <taxon>Bacteria</taxon>
        <taxon>Pseudomonadati</taxon>
        <taxon>Pseudomonadota</taxon>
        <taxon>Gammaproteobacteria</taxon>
        <taxon>Enterobacterales</taxon>
        <taxon>Enterobacteriaceae</taxon>
        <taxon>Salmonella</taxon>
    </lineage>
</organism>
<evidence type="ECO:0000313" key="12">
    <source>
        <dbReference type="EMBL" id="EDH7244582.1"/>
    </source>
</evidence>
<evidence type="ECO:0000313" key="14">
    <source>
        <dbReference type="EMBL" id="HAB1804641.1"/>
    </source>
</evidence>
<evidence type="ECO:0000313" key="5">
    <source>
        <dbReference type="EMBL" id="EBY0576664.1"/>
    </source>
</evidence>
<dbReference type="EMBL" id="AAGQKS010000020">
    <property type="protein sequence ID" value="EBQ8901897.1"/>
    <property type="molecule type" value="Genomic_DNA"/>
</dbReference>
<dbReference type="EMBL" id="AAHVIS010000020">
    <property type="protein sequence ID" value="ECA7463481.1"/>
    <property type="molecule type" value="Genomic_DNA"/>
</dbReference>
<evidence type="ECO:0000313" key="25">
    <source>
        <dbReference type="EMBL" id="HAE6730395.1"/>
    </source>
</evidence>
<dbReference type="EMBL" id="DAAFYT010000056">
    <property type="protein sequence ID" value="HAB2060625.1"/>
    <property type="molecule type" value="Genomic_DNA"/>
</dbReference>
<dbReference type="EMBL" id="DAAGXT010000017">
    <property type="protein sequence ID" value="HAB5023237.1"/>
    <property type="molecule type" value="Genomic_DNA"/>
</dbReference>
<dbReference type="EMBL" id="AAKNHU010000019">
    <property type="protein sequence ID" value="ECT6084932.1"/>
    <property type="molecule type" value="Genomic_DNA"/>
</dbReference>
<reference evidence="3" key="3">
    <citation type="submission" date="2018-06" db="EMBL/GenBank/DDBJ databases">
        <authorList>
            <person name="Ashton P.M."/>
            <person name="Dallman T."/>
            <person name="Nair S."/>
            <person name="De Pinna E."/>
            <person name="Peters T."/>
            <person name="Grant K."/>
        </authorList>
    </citation>
    <scope>NUCLEOTIDE SEQUENCE</scope>
    <source>
        <strain evidence="5">152447</strain>
        <strain evidence="2">208936</strain>
        <strain evidence="4">250819</strain>
        <strain evidence="11">369915</strain>
        <strain evidence="3">428140</strain>
    </source>
</reference>
<reference evidence="7" key="5">
    <citation type="submission" date="2018-07" db="EMBL/GenBank/DDBJ databases">
        <authorList>
            <consortium name="NARMS: The National Antimicrobial Resistance Monitoring System"/>
        </authorList>
    </citation>
    <scope>NUCLEOTIDE SEQUENCE</scope>
    <source>
        <strain evidence="7">CVM N57313F</strain>
        <strain evidence="8">FSIS1607168</strain>
    </source>
</reference>
<evidence type="ECO:0000313" key="13">
    <source>
        <dbReference type="EMBL" id="HAB1572424.1"/>
    </source>
</evidence>
<dbReference type="EMBL" id="AAMIHC010000022">
    <property type="protein sequence ID" value="EDH6341814.1"/>
    <property type="molecule type" value="Genomic_DNA"/>
</dbReference>
<dbReference type="EMBL" id="DAAGBW010000014">
    <property type="protein sequence ID" value="HAB2426444.1"/>
    <property type="molecule type" value="Genomic_DNA"/>
</dbReference>
<evidence type="ECO:0000313" key="8">
    <source>
        <dbReference type="EMBL" id="ECU7934320.1"/>
    </source>
</evidence>
<protein>
    <recommendedName>
        <fullName evidence="1">Putative endonuclease SegE-like GIY-YIG domain-containing protein</fullName>
    </recommendedName>
</protein>
<evidence type="ECO:0000313" key="15">
    <source>
        <dbReference type="EMBL" id="HAB1884729.1"/>
    </source>
</evidence>
<dbReference type="EMBL" id="AAGQWK010000019">
    <property type="protein sequence ID" value="EBR0143502.1"/>
    <property type="molecule type" value="Genomic_DNA"/>
</dbReference>
<evidence type="ECO:0000313" key="27">
    <source>
        <dbReference type="EMBL" id="PVL89271.1"/>
    </source>
</evidence>
<dbReference type="Proteomes" id="UP000839928">
    <property type="component" value="Unassembled WGS sequence"/>
</dbReference>
<evidence type="ECO:0000313" key="9">
    <source>
        <dbReference type="EMBL" id="EDC9468111.1"/>
    </source>
</evidence>